<keyword evidence="5" id="KW-0645">Protease</keyword>
<feature type="coiled-coil region" evidence="2">
    <location>
        <begin position="80"/>
        <end position="124"/>
    </location>
</feature>
<keyword evidence="2" id="KW-0175">Coiled coil</keyword>
<feature type="coiled-coil region" evidence="2">
    <location>
        <begin position="177"/>
        <end position="208"/>
    </location>
</feature>
<dbReference type="EMBL" id="CAJRAY010000097">
    <property type="protein sequence ID" value="CAG5092732.1"/>
    <property type="molecule type" value="Genomic_DNA"/>
</dbReference>
<keyword evidence="5" id="KW-0482">Metalloprotease</keyword>
<dbReference type="InterPro" id="IPR011055">
    <property type="entry name" value="Dup_hybrid_motif"/>
</dbReference>
<dbReference type="GO" id="GO:0008237">
    <property type="term" value="F:metallopeptidase activity"/>
    <property type="evidence" value="ECO:0007669"/>
    <property type="project" value="UniProtKB-KW"/>
</dbReference>
<dbReference type="RefSeq" id="WP_244860679.1">
    <property type="nucleotide sequence ID" value="NZ_CAJRAY010000097.1"/>
</dbReference>
<gene>
    <name evidence="5" type="primary">txxe 2690-yebA2</name>
    <name evidence="5" type="ORF">TXXE_18620</name>
</gene>
<accession>A0ABM8V956</accession>
<keyword evidence="1" id="KW-0732">Signal</keyword>
<reference evidence="5 6" key="1">
    <citation type="submission" date="2021-04" db="EMBL/GenBank/DDBJ databases">
        <authorList>
            <person name="Rakotoarivonina H."/>
        </authorList>
    </citation>
    <scope>NUCLEOTIDE SEQUENCE [LARGE SCALE GENOMIC DNA]</scope>
    <source>
        <strain evidence="5 6">XE</strain>
    </source>
</reference>
<protein>
    <submittedName>
        <fullName evidence="5">Uncharacterized metalloprotease yebA</fullName>
        <ecNumber evidence="5">3.4.24.-</ecNumber>
    </submittedName>
</protein>
<dbReference type="SUPFAM" id="SSF51261">
    <property type="entry name" value="Duplicated hybrid motif"/>
    <property type="match status" value="1"/>
</dbReference>
<keyword evidence="6" id="KW-1185">Reference proteome</keyword>
<evidence type="ECO:0000259" key="4">
    <source>
        <dbReference type="Pfam" id="PF01551"/>
    </source>
</evidence>
<dbReference type="InterPro" id="IPR050570">
    <property type="entry name" value="Cell_wall_metabolism_enzyme"/>
</dbReference>
<keyword evidence="3" id="KW-0472">Membrane</keyword>
<dbReference type="InterPro" id="IPR016047">
    <property type="entry name" value="M23ase_b-sheet_dom"/>
</dbReference>
<proteinExistence type="predicted"/>
<feature type="domain" description="M23ase beta-sheet core" evidence="4">
    <location>
        <begin position="236"/>
        <end position="330"/>
    </location>
</feature>
<comment type="caution">
    <text evidence="5">The sequence shown here is derived from an EMBL/GenBank/DDBJ whole genome shotgun (WGS) entry which is preliminary data.</text>
</comment>
<dbReference type="Proteomes" id="UP000681526">
    <property type="component" value="Unassembled WGS sequence"/>
</dbReference>
<dbReference type="Gene3D" id="2.70.70.10">
    <property type="entry name" value="Glucose Permease (Domain IIA)"/>
    <property type="match status" value="1"/>
</dbReference>
<evidence type="ECO:0000256" key="1">
    <source>
        <dbReference type="ARBA" id="ARBA00022729"/>
    </source>
</evidence>
<evidence type="ECO:0000313" key="6">
    <source>
        <dbReference type="Proteomes" id="UP000681526"/>
    </source>
</evidence>
<keyword evidence="5" id="KW-0378">Hydrolase</keyword>
<evidence type="ECO:0000256" key="2">
    <source>
        <dbReference type="SAM" id="Coils"/>
    </source>
</evidence>
<dbReference type="PANTHER" id="PTHR21666">
    <property type="entry name" value="PEPTIDASE-RELATED"/>
    <property type="match status" value="1"/>
</dbReference>
<keyword evidence="3" id="KW-0812">Transmembrane</keyword>
<feature type="transmembrane region" description="Helical" evidence="3">
    <location>
        <begin position="31"/>
        <end position="54"/>
    </location>
</feature>
<evidence type="ECO:0000256" key="3">
    <source>
        <dbReference type="SAM" id="Phobius"/>
    </source>
</evidence>
<organism evidence="5 6">
    <name type="scientific">Thermobacillus xylanilyticus</name>
    <dbReference type="NCBI Taxonomy" id="76633"/>
    <lineage>
        <taxon>Bacteria</taxon>
        <taxon>Bacillati</taxon>
        <taxon>Bacillota</taxon>
        <taxon>Bacilli</taxon>
        <taxon>Bacillales</taxon>
        <taxon>Paenibacillaceae</taxon>
        <taxon>Thermobacillus</taxon>
    </lineage>
</organism>
<sequence>MRLLPGWFRRRYTLLIIPEDSDASSRVRLTIVPFLLAGAVFGLLVASAIILLALRSADALRIQALHKELAEAADAYEASLADREQSIALLKSEVLRLTEEAGAVRQKLEELDKLEAEIEAIVEIALPGETNGLASTSAGRKTAVTPLSYDVGVGGENHPVDEDGLTETEGYGSVSLMTSLKDEAELLRARLAAKKEEADRVLDKLRMLPIAWPTDSTRLTSEFGLRSDPFTRRLAQHSGIDLGGNSGEPVYAAGGGTVIESDYNRSRGHYIIIEHESGYKSVYMHLRKRLASAGQKVEQGEKIGLLGSSGRSTGPHLHFEIWKDGQAVDPLPYLQLFKEEKS</sequence>
<evidence type="ECO:0000313" key="5">
    <source>
        <dbReference type="EMBL" id="CAG5092732.1"/>
    </source>
</evidence>
<dbReference type="EC" id="3.4.24.-" evidence="5"/>
<dbReference type="PANTHER" id="PTHR21666:SF289">
    <property type="entry name" value="L-ALA--D-GLU ENDOPEPTIDASE"/>
    <property type="match status" value="1"/>
</dbReference>
<keyword evidence="3" id="KW-1133">Transmembrane helix</keyword>
<name>A0ABM8V956_THEXY</name>
<dbReference type="Pfam" id="PF01551">
    <property type="entry name" value="Peptidase_M23"/>
    <property type="match status" value="1"/>
</dbReference>
<dbReference type="CDD" id="cd12797">
    <property type="entry name" value="M23_peptidase"/>
    <property type="match status" value="1"/>
</dbReference>